<keyword evidence="2" id="KW-1185">Reference proteome</keyword>
<accession>V4U7A4</accession>
<dbReference type="InParanoid" id="V4U7A4"/>
<dbReference type="EMBL" id="KI536661">
    <property type="protein sequence ID" value="ESR58061.1"/>
    <property type="molecule type" value="Genomic_DNA"/>
</dbReference>
<gene>
    <name evidence="1" type="ORF">CICLE_v10022913mg</name>
</gene>
<evidence type="ECO:0008006" key="3">
    <source>
        <dbReference type="Google" id="ProtNLM"/>
    </source>
</evidence>
<dbReference type="AlphaFoldDB" id="V4U7A4"/>
<reference evidence="1 2" key="1">
    <citation type="submission" date="2013-10" db="EMBL/GenBank/DDBJ databases">
        <authorList>
            <consortium name="International Citrus Genome Consortium"/>
            <person name="Jenkins J."/>
            <person name="Schmutz J."/>
            <person name="Prochnik S."/>
            <person name="Rokhsar D."/>
            <person name="Gmitter F."/>
            <person name="Ollitrault P."/>
            <person name="Machado M."/>
            <person name="Talon M."/>
            <person name="Wincker P."/>
            <person name="Jaillon O."/>
            <person name="Morgante M."/>
        </authorList>
    </citation>
    <scope>NUCLEOTIDE SEQUENCE</scope>
    <source>
        <strain evidence="2">cv. Clemenules</strain>
    </source>
</reference>
<evidence type="ECO:0000313" key="1">
    <source>
        <dbReference type="EMBL" id="ESR58061.1"/>
    </source>
</evidence>
<protein>
    <recommendedName>
        <fullName evidence="3">Retrotransposon Copia-like N-terminal domain-containing protein</fullName>
    </recommendedName>
</protein>
<evidence type="ECO:0000313" key="2">
    <source>
        <dbReference type="Proteomes" id="UP000030687"/>
    </source>
</evidence>
<dbReference type="KEGG" id="cic:CICLE_v10022913mg"/>
<organism evidence="1 2">
    <name type="scientific">Citrus clementina</name>
    <name type="common">Clementine</name>
    <name type="synonym">Citrus deliciosa x Citrus sinensis</name>
    <dbReference type="NCBI Taxonomy" id="85681"/>
    <lineage>
        <taxon>Eukaryota</taxon>
        <taxon>Viridiplantae</taxon>
        <taxon>Streptophyta</taxon>
        <taxon>Embryophyta</taxon>
        <taxon>Tracheophyta</taxon>
        <taxon>Spermatophyta</taxon>
        <taxon>Magnoliopsida</taxon>
        <taxon>eudicotyledons</taxon>
        <taxon>Gunneridae</taxon>
        <taxon>Pentapetalae</taxon>
        <taxon>rosids</taxon>
        <taxon>malvids</taxon>
        <taxon>Sapindales</taxon>
        <taxon>Rutaceae</taxon>
        <taxon>Aurantioideae</taxon>
        <taxon>Citrus</taxon>
    </lineage>
</organism>
<dbReference type="Gramene" id="ESR58061">
    <property type="protein sequence ID" value="ESR58061"/>
    <property type="gene ID" value="CICLE_v10022913mg"/>
</dbReference>
<sequence length="118" mass="13130">MSDASSMSFQTTTTSPDVTNLGGCISIDASAKLPLKLTPDSYLTWRAQFISFAFGYDLLEYIDASTSEKVASLLGQVHYFLCKLCAKLFDYHLHNTFFASRNQISWTYTSVKTTSVPC</sequence>
<proteinExistence type="predicted"/>
<dbReference type="Proteomes" id="UP000030687">
    <property type="component" value="Unassembled WGS sequence"/>
</dbReference>
<name>V4U7A4_CITCL</name>